<evidence type="ECO:0000256" key="1">
    <source>
        <dbReference type="ARBA" id="ARBA00023125"/>
    </source>
</evidence>
<evidence type="ECO:0000313" key="4">
    <source>
        <dbReference type="Proteomes" id="UP000677016"/>
    </source>
</evidence>
<comment type="caution">
    <text evidence="3">The sequence shown here is derived from an EMBL/GenBank/DDBJ whole genome shotgun (WGS) entry which is preliminary data.</text>
</comment>
<dbReference type="EMBL" id="JAGSNF010000001">
    <property type="protein sequence ID" value="MBR7741841.1"/>
    <property type="molecule type" value="Genomic_DNA"/>
</dbReference>
<dbReference type="AlphaFoldDB" id="A0A941D538"/>
<dbReference type="InterPro" id="IPR047057">
    <property type="entry name" value="MerR_fam"/>
</dbReference>
<dbReference type="PANTHER" id="PTHR30204:SF93">
    <property type="entry name" value="HTH MERR-TYPE DOMAIN-CONTAINING PROTEIN"/>
    <property type="match status" value="1"/>
</dbReference>
<sequence length="243" mass="26901">MVWSPRQIAELADTSRRAVRHYTDVGLLAEPEHDTNGYGRYGVHHLVRLLRIRRLTQLGLTLPQIAALDETDEHPAGALRRLDAELAARIEELQATRTELAVMLQRAAPTDLPLDIAAHVRDLPDVERAFVVVLSRVLDPAALEAYVHLLVPYRDDPSVIAFDHLGDGVEQQTRADVAVDLAAHLRTLSAAQWPRFELLEAGAKPGRRTIDAAIRNLYGPAQLDVMAQVQRLSPYAGAARSMN</sequence>
<dbReference type="GO" id="GO:0003700">
    <property type="term" value="F:DNA-binding transcription factor activity"/>
    <property type="evidence" value="ECO:0007669"/>
    <property type="project" value="InterPro"/>
</dbReference>
<dbReference type="PROSITE" id="PS50937">
    <property type="entry name" value="HTH_MERR_2"/>
    <property type="match status" value="1"/>
</dbReference>
<dbReference type="Gene3D" id="1.10.1660.10">
    <property type="match status" value="1"/>
</dbReference>
<keyword evidence="4" id="KW-1185">Reference proteome</keyword>
<proteinExistence type="predicted"/>
<accession>A0A941D538</accession>
<reference evidence="3" key="1">
    <citation type="submission" date="2021-04" db="EMBL/GenBank/DDBJ databases">
        <title>Phycicoccus avicenniae sp. nov., a novel endophytic actinomycetes isolated from branch of Avicennia mariana.</title>
        <authorList>
            <person name="Tuo L."/>
        </authorList>
    </citation>
    <scope>NUCLEOTIDE SEQUENCE</scope>
    <source>
        <strain evidence="3">BSK3Z-2</strain>
    </source>
</reference>
<evidence type="ECO:0000259" key="2">
    <source>
        <dbReference type="PROSITE" id="PS50937"/>
    </source>
</evidence>
<evidence type="ECO:0000313" key="3">
    <source>
        <dbReference type="EMBL" id="MBR7741841.1"/>
    </source>
</evidence>
<dbReference type="Proteomes" id="UP000677016">
    <property type="component" value="Unassembled WGS sequence"/>
</dbReference>
<dbReference type="GO" id="GO:0003677">
    <property type="term" value="F:DNA binding"/>
    <property type="evidence" value="ECO:0007669"/>
    <property type="project" value="UniProtKB-KW"/>
</dbReference>
<dbReference type="PANTHER" id="PTHR30204">
    <property type="entry name" value="REDOX-CYCLING DRUG-SENSING TRANSCRIPTIONAL ACTIVATOR SOXR"/>
    <property type="match status" value="1"/>
</dbReference>
<gene>
    <name evidence="3" type="ORF">KC207_00855</name>
</gene>
<dbReference type="InterPro" id="IPR009061">
    <property type="entry name" value="DNA-bd_dom_put_sf"/>
</dbReference>
<dbReference type="Pfam" id="PF13411">
    <property type="entry name" value="MerR_1"/>
    <property type="match status" value="1"/>
</dbReference>
<dbReference type="InterPro" id="IPR000551">
    <property type="entry name" value="MerR-type_HTH_dom"/>
</dbReference>
<name>A0A941D538_9MICO</name>
<dbReference type="SMART" id="SM00422">
    <property type="entry name" value="HTH_MERR"/>
    <property type="match status" value="1"/>
</dbReference>
<protein>
    <submittedName>
        <fullName evidence="3">MerR family transcriptional regulator</fullName>
    </submittedName>
</protein>
<dbReference type="RefSeq" id="WP_211601002.1">
    <property type="nucleotide sequence ID" value="NZ_JAGSNF010000001.1"/>
</dbReference>
<dbReference type="SUPFAM" id="SSF46955">
    <property type="entry name" value="Putative DNA-binding domain"/>
    <property type="match status" value="1"/>
</dbReference>
<organism evidence="3 4">
    <name type="scientific">Phycicoccus avicenniae</name>
    <dbReference type="NCBI Taxonomy" id="2828860"/>
    <lineage>
        <taxon>Bacteria</taxon>
        <taxon>Bacillati</taxon>
        <taxon>Actinomycetota</taxon>
        <taxon>Actinomycetes</taxon>
        <taxon>Micrococcales</taxon>
        <taxon>Intrasporangiaceae</taxon>
        <taxon>Phycicoccus</taxon>
    </lineage>
</organism>
<feature type="domain" description="HTH merR-type" evidence="2">
    <location>
        <begin position="2"/>
        <end position="71"/>
    </location>
</feature>
<dbReference type="CDD" id="cd00592">
    <property type="entry name" value="HTH_MerR-like"/>
    <property type="match status" value="1"/>
</dbReference>
<keyword evidence="1" id="KW-0238">DNA-binding</keyword>